<gene>
    <name evidence="1" type="ORF">Pint_09890</name>
</gene>
<evidence type="ECO:0000313" key="1">
    <source>
        <dbReference type="EMBL" id="KAJ0018646.1"/>
    </source>
</evidence>
<comment type="caution">
    <text evidence="1">The sequence shown here is derived from an EMBL/GenBank/DDBJ whole genome shotgun (WGS) entry which is preliminary data.</text>
</comment>
<accession>A0ACC0XNA6</accession>
<protein>
    <submittedName>
        <fullName evidence="1">Uncharacterized protein</fullName>
    </submittedName>
</protein>
<keyword evidence="2" id="KW-1185">Reference proteome</keyword>
<proteinExistence type="predicted"/>
<reference evidence="2" key="1">
    <citation type="journal article" date="2023" name="G3 (Bethesda)">
        <title>Genome assembly and association tests identify interacting loci associated with vigor, precocity, and sex in interspecific pistachio rootstocks.</title>
        <authorList>
            <person name="Palmer W."/>
            <person name="Jacygrad E."/>
            <person name="Sagayaradj S."/>
            <person name="Cavanaugh K."/>
            <person name="Han R."/>
            <person name="Bertier L."/>
            <person name="Beede B."/>
            <person name="Kafkas S."/>
            <person name="Golino D."/>
            <person name="Preece J."/>
            <person name="Michelmore R."/>
        </authorList>
    </citation>
    <scope>NUCLEOTIDE SEQUENCE [LARGE SCALE GENOMIC DNA]</scope>
</reference>
<sequence>MSSSSAEKTKEQEPEQIRIKKKPNGTGRKKIEMKKIEKNSSRKVAFSKRRKEFILMATRLLTVLLTNFRVKKMNNDNNQKIKINISMMKINTMWMMKEGSISLSHEENCDCVSENSAAEAAEEGGKKEKEEEEGEEEKEEYWWEEDIEGLELQELERRRACMEELRDNMALSLEETMVRRYYERDLFGK</sequence>
<name>A0ACC0XNA6_9ROSI</name>
<organism evidence="1 2">
    <name type="scientific">Pistacia integerrima</name>
    <dbReference type="NCBI Taxonomy" id="434235"/>
    <lineage>
        <taxon>Eukaryota</taxon>
        <taxon>Viridiplantae</taxon>
        <taxon>Streptophyta</taxon>
        <taxon>Embryophyta</taxon>
        <taxon>Tracheophyta</taxon>
        <taxon>Spermatophyta</taxon>
        <taxon>Magnoliopsida</taxon>
        <taxon>eudicotyledons</taxon>
        <taxon>Gunneridae</taxon>
        <taxon>Pentapetalae</taxon>
        <taxon>rosids</taxon>
        <taxon>malvids</taxon>
        <taxon>Sapindales</taxon>
        <taxon>Anacardiaceae</taxon>
        <taxon>Pistacia</taxon>
    </lineage>
</organism>
<dbReference type="EMBL" id="CM047747">
    <property type="protein sequence ID" value="KAJ0018646.1"/>
    <property type="molecule type" value="Genomic_DNA"/>
</dbReference>
<dbReference type="Proteomes" id="UP001163603">
    <property type="component" value="Chromosome 12"/>
</dbReference>
<evidence type="ECO:0000313" key="2">
    <source>
        <dbReference type="Proteomes" id="UP001163603"/>
    </source>
</evidence>